<keyword evidence="4" id="KW-1185">Reference proteome</keyword>
<evidence type="ECO:0000313" key="3">
    <source>
        <dbReference type="EMBL" id="KAK2568588.1"/>
    </source>
</evidence>
<gene>
    <name evidence="3" type="ORF">P5673_006522</name>
</gene>
<keyword evidence="2" id="KW-0732">Signal</keyword>
<feature type="chain" id="PRO_5042210232" evidence="2">
    <location>
        <begin position="17"/>
        <end position="298"/>
    </location>
</feature>
<evidence type="ECO:0000313" key="4">
    <source>
        <dbReference type="Proteomes" id="UP001249851"/>
    </source>
</evidence>
<reference evidence="3" key="2">
    <citation type="journal article" date="2023" name="Science">
        <title>Genomic signatures of disease resistance in endangered staghorn corals.</title>
        <authorList>
            <person name="Vollmer S.V."/>
            <person name="Selwyn J.D."/>
            <person name="Despard B.A."/>
            <person name="Roesel C.L."/>
        </authorList>
    </citation>
    <scope>NUCLEOTIDE SEQUENCE</scope>
    <source>
        <strain evidence="3">K2</strain>
    </source>
</reference>
<dbReference type="AlphaFoldDB" id="A0AAD9QW27"/>
<accession>A0AAD9QW27</accession>
<sequence length="298" mass="33150">MDTLVAVLYILMSITAEVAFVQDHFCFRDLRQDLFLTEEFHYLKAPRVGTHLVDGIFEFTFECLRHQFCLSLNVAASEGADGKIWCELLNSTKQSKPTLYGGNQSSHYFSIKVVYFLSFLPVCVFILLQFEHFRYDSVLWLNKETFNVVGGETGFDNQETKLPSYWNTSFSKICLAMKIAGQIKFAIIRRHASSLHALIADGQYRSTSLGRNTWKSLIGPEASLHAGCSREGFNNQCGSSSARIGYVSNNEASCLSCDSVIGFGSTSFNSNSCGNEAMYGGVDNGEGHIKATCYVLVQ</sequence>
<evidence type="ECO:0000256" key="1">
    <source>
        <dbReference type="SAM" id="Phobius"/>
    </source>
</evidence>
<protein>
    <submittedName>
        <fullName evidence="3">Skeletal organic matrix protein 5</fullName>
    </submittedName>
</protein>
<organism evidence="3 4">
    <name type="scientific">Acropora cervicornis</name>
    <name type="common">Staghorn coral</name>
    <dbReference type="NCBI Taxonomy" id="6130"/>
    <lineage>
        <taxon>Eukaryota</taxon>
        <taxon>Metazoa</taxon>
        <taxon>Cnidaria</taxon>
        <taxon>Anthozoa</taxon>
        <taxon>Hexacorallia</taxon>
        <taxon>Scleractinia</taxon>
        <taxon>Astrocoeniina</taxon>
        <taxon>Acroporidae</taxon>
        <taxon>Acropora</taxon>
    </lineage>
</organism>
<proteinExistence type="predicted"/>
<keyword evidence="1" id="KW-0812">Transmembrane</keyword>
<reference evidence="3" key="1">
    <citation type="journal article" date="2023" name="G3 (Bethesda)">
        <title>Whole genome assembly and annotation of the endangered Caribbean coral Acropora cervicornis.</title>
        <authorList>
            <person name="Selwyn J.D."/>
            <person name="Vollmer S.V."/>
        </authorList>
    </citation>
    <scope>NUCLEOTIDE SEQUENCE</scope>
    <source>
        <strain evidence="3">K2</strain>
    </source>
</reference>
<dbReference type="Proteomes" id="UP001249851">
    <property type="component" value="Unassembled WGS sequence"/>
</dbReference>
<dbReference type="EMBL" id="JARQWQ010000011">
    <property type="protein sequence ID" value="KAK2568588.1"/>
    <property type="molecule type" value="Genomic_DNA"/>
</dbReference>
<evidence type="ECO:0000256" key="2">
    <source>
        <dbReference type="SAM" id="SignalP"/>
    </source>
</evidence>
<feature type="transmembrane region" description="Helical" evidence="1">
    <location>
        <begin position="113"/>
        <end position="130"/>
    </location>
</feature>
<keyword evidence="1" id="KW-0472">Membrane</keyword>
<feature type="signal peptide" evidence="2">
    <location>
        <begin position="1"/>
        <end position="16"/>
    </location>
</feature>
<comment type="caution">
    <text evidence="3">The sequence shown here is derived from an EMBL/GenBank/DDBJ whole genome shotgun (WGS) entry which is preliminary data.</text>
</comment>
<keyword evidence="1" id="KW-1133">Transmembrane helix</keyword>
<name>A0AAD9QW27_ACRCE</name>